<reference evidence="1 2" key="1">
    <citation type="submission" date="2015-05" db="EMBL/GenBank/DDBJ databases">
        <title>Evolution of Trichinella species and genotypes.</title>
        <authorList>
            <person name="Korhonen P.K."/>
            <person name="Edoardo P."/>
            <person name="Giuseppe L.R."/>
            <person name="Gasser R.B."/>
        </authorList>
    </citation>
    <scope>NUCLEOTIDE SEQUENCE [LARGE SCALE GENOMIC DNA]</scope>
    <source>
        <strain evidence="1">ISS10</strain>
    </source>
</reference>
<protein>
    <submittedName>
        <fullName evidence="1">Uncharacterized protein</fullName>
    </submittedName>
</protein>
<evidence type="ECO:0000313" key="2">
    <source>
        <dbReference type="Proteomes" id="UP000054721"/>
    </source>
</evidence>
<accession>A0A0V1L2Z2</accession>
<evidence type="ECO:0000313" key="1">
    <source>
        <dbReference type="EMBL" id="KRZ53766.1"/>
    </source>
</evidence>
<comment type="caution">
    <text evidence="1">The sequence shown here is derived from an EMBL/GenBank/DDBJ whole genome shotgun (WGS) entry which is preliminary data.</text>
</comment>
<dbReference type="EMBL" id="JYDW01000155">
    <property type="protein sequence ID" value="KRZ53766.1"/>
    <property type="molecule type" value="Genomic_DNA"/>
</dbReference>
<dbReference type="OrthoDB" id="5918546at2759"/>
<gene>
    <name evidence="1" type="ORF">T02_12935</name>
</gene>
<keyword evidence="2" id="KW-1185">Reference proteome</keyword>
<dbReference type="AlphaFoldDB" id="A0A0V1L2Z2"/>
<sequence>MASKVGMLPILIHRNTQLGTSAIRFLYFTNHFRSTDTNIRLRRVLKQSPNASWSHRSVRRGASLFKTISDDLKNIINTAVKIINFIKNEPLQSRSITSRKL</sequence>
<proteinExistence type="predicted"/>
<organism evidence="1 2">
    <name type="scientific">Trichinella nativa</name>
    <dbReference type="NCBI Taxonomy" id="6335"/>
    <lineage>
        <taxon>Eukaryota</taxon>
        <taxon>Metazoa</taxon>
        <taxon>Ecdysozoa</taxon>
        <taxon>Nematoda</taxon>
        <taxon>Enoplea</taxon>
        <taxon>Dorylaimia</taxon>
        <taxon>Trichinellida</taxon>
        <taxon>Trichinellidae</taxon>
        <taxon>Trichinella</taxon>
    </lineage>
</organism>
<dbReference type="Proteomes" id="UP000054721">
    <property type="component" value="Unassembled WGS sequence"/>
</dbReference>
<name>A0A0V1L2Z2_9BILA</name>